<proteinExistence type="predicted"/>
<evidence type="ECO:0000259" key="1">
    <source>
        <dbReference type="Pfam" id="PF13966"/>
    </source>
</evidence>
<keyword evidence="4" id="KW-1185">Reference proteome</keyword>
<dbReference type="Pfam" id="PF13966">
    <property type="entry name" value="zf-RVT"/>
    <property type="match status" value="1"/>
</dbReference>
<dbReference type="PANTHER" id="PTHR32263:SF5">
    <property type="entry name" value="INACTIVE POLY [ADP-RIBOSE] POLYMERASE SRO1-RELATED"/>
    <property type="match status" value="1"/>
</dbReference>
<dbReference type="AlphaFoldDB" id="A0AAP0SDV6"/>
<dbReference type="Proteomes" id="UP001415857">
    <property type="component" value="Unassembled WGS sequence"/>
</dbReference>
<organism evidence="3 4">
    <name type="scientific">Liquidambar formosana</name>
    <name type="common">Formosan gum</name>
    <dbReference type="NCBI Taxonomy" id="63359"/>
    <lineage>
        <taxon>Eukaryota</taxon>
        <taxon>Viridiplantae</taxon>
        <taxon>Streptophyta</taxon>
        <taxon>Embryophyta</taxon>
        <taxon>Tracheophyta</taxon>
        <taxon>Spermatophyta</taxon>
        <taxon>Magnoliopsida</taxon>
        <taxon>eudicotyledons</taxon>
        <taxon>Gunneridae</taxon>
        <taxon>Pentapetalae</taxon>
        <taxon>Saxifragales</taxon>
        <taxon>Altingiaceae</taxon>
        <taxon>Liquidambar</taxon>
    </lineage>
</organism>
<gene>
    <name evidence="3" type="ORF">L1049_020948</name>
</gene>
<feature type="domain" description="Reverse transcriptase zinc-binding" evidence="1">
    <location>
        <begin position="246"/>
        <end position="326"/>
    </location>
</feature>
<dbReference type="Gene3D" id="3.90.228.10">
    <property type="match status" value="1"/>
</dbReference>
<evidence type="ECO:0000313" key="3">
    <source>
        <dbReference type="EMBL" id="KAK9292966.1"/>
    </source>
</evidence>
<dbReference type="EMBL" id="JBBPBK010000001">
    <property type="protein sequence ID" value="KAK9292966.1"/>
    <property type="molecule type" value="Genomic_DNA"/>
</dbReference>
<evidence type="ECO:0000313" key="4">
    <source>
        <dbReference type="Proteomes" id="UP001415857"/>
    </source>
</evidence>
<evidence type="ECO:0008006" key="5">
    <source>
        <dbReference type="Google" id="ProtNLM"/>
    </source>
</evidence>
<feature type="domain" description="RCD1 WWE" evidence="2">
    <location>
        <begin position="1"/>
        <end position="25"/>
    </location>
</feature>
<protein>
    <recommendedName>
        <fullName evidence="5">Reverse transcriptase zinc-binding domain-containing protein</fullName>
    </recommendedName>
</protein>
<dbReference type="InterPro" id="IPR057823">
    <property type="entry name" value="WWE_RCD1"/>
</dbReference>
<dbReference type="PANTHER" id="PTHR32263">
    <property type="entry name" value="INACTIVE POLY [ADP-RIBOSE] POLYMERASE SRO4-RELATED"/>
    <property type="match status" value="1"/>
</dbReference>
<sequence>MIRLDLKSGLHQPIAWIDESGGFFFPENFSSDDDLHYCWQHVCGKDQEILFREPYESHEIKLQLGIDINGADPSECGESNAFVKQIQFDQKRASNQYDWCSSHSVTAANCPRTSVNYSDVDENGVRYMIFCRVIMGNMELVRAGSKQFLPSSEDFESGVADLKNPRYYIVWNMNMYDEALGTRIMYDDALPSQAKVSTIISHRTWLWPLSISAELLELQSSIPSNFRPNSEINDKIVWLPDPLGIFSSRSAWNAIRQHKPEVDWHKVVWFSKAIKKHAFILWLIILNRINAKDMLLNWGIISSATCVLCNTHIETRDHLFITCRFA</sequence>
<comment type="caution">
    <text evidence="3">The sequence shown here is derived from an EMBL/GenBank/DDBJ whole genome shotgun (WGS) entry which is preliminary data.</text>
</comment>
<name>A0AAP0SDV6_LIQFO</name>
<evidence type="ECO:0000259" key="2">
    <source>
        <dbReference type="Pfam" id="PF23467"/>
    </source>
</evidence>
<dbReference type="InterPro" id="IPR026960">
    <property type="entry name" value="RVT-Znf"/>
</dbReference>
<accession>A0AAP0SDV6</accession>
<reference evidence="3 4" key="1">
    <citation type="journal article" date="2024" name="Plant J.">
        <title>Genome sequences and population genomics reveal climatic adaptation and genomic divergence between two closely related sweetgum species.</title>
        <authorList>
            <person name="Xu W.Q."/>
            <person name="Ren C.Q."/>
            <person name="Zhang X.Y."/>
            <person name="Comes H.P."/>
            <person name="Liu X.H."/>
            <person name="Li Y.G."/>
            <person name="Kettle C.J."/>
            <person name="Jalonen R."/>
            <person name="Gaisberger H."/>
            <person name="Ma Y.Z."/>
            <person name="Qiu Y.X."/>
        </authorList>
    </citation>
    <scope>NUCLEOTIDE SEQUENCE [LARGE SCALE GENOMIC DNA]</scope>
    <source>
        <strain evidence="3">Hangzhou</strain>
    </source>
</reference>
<dbReference type="InterPro" id="IPR044964">
    <property type="entry name" value="RCD1/SRO1-5"/>
</dbReference>
<dbReference type="Pfam" id="PF23467">
    <property type="entry name" value="WWE_5"/>
    <property type="match status" value="1"/>
</dbReference>
<dbReference type="SUPFAM" id="SSF56399">
    <property type="entry name" value="ADP-ribosylation"/>
    <property type="match status" value="1"/>
</dbReference>